<name>A0ABZ1HAU2_STRPH</name>
<accession>A0ABZ1HAU2</accession>
<keyword evidence="3" id="KW-1185">Reference proteome</keyword>
<evidence type="ECO:0000313" key="3">
    <source>
        <dbReference type="Proteomes" id="UP001340816"/>
    </source>
</evidence>
<dbReference type="PRINTS" id="PR01713">
    <property type="entry name" value="NUCEPIMERASE"/>
</dbReference>
<dbReference type="InterPro" id="IPR001509">
    <property type="entry name" value="Epimerase_deHydtase"/>
</dbReference>
<dbReference type="RefSeq" id="WP_326758946.1">
    <property type="nucleotide sequence ID" value="NZ_CP109135.1"/>
</dbReference>
<dbReference type="PANTHER" id="PTHR43245">
    <property type="entry name" value="BIFUNCTIONAL POLYMYXIN RESISTANCE PROTEIN ARNA"/>
    <property type="match status" value="1"/>
</dbReference>
<dbReference type="Gene3D" id="3.40.50.720">
    <property type="entry name" value="NAD(P)-binding Rossmann-like Domain"/>
    <property type="match status" value="1"/>
</dbReference>
<reference evidence="2 3" key="1">
    <citation type="submission" date="2022-10" db="EMBL/GenBank/DDBJ databases">
        <title>The complete genomes of actinobacterial strains from the NBC collection.</title>
        <authorList>
            <person name="Joergensen T.S."/>
            <person name="Alvarez Arevalo M."/>
            <person name="Sterndorff E.B."/>
            <person name="Faurdal D."/>
            <person name="Vuksanovic O."/>
            <person name="Mourched A.-S."/>
            <person name="Charusanti P."/>
            <person name="Shaw S."/>
            <person name="Blin K."/>
            <person name="Weber T."/>
        </authorList>
    </citation>
    <scope>NUCLEOTIDE SEQUENCE [LARGE SCALE GENOMIC DNA]</scope>
    <source>
        <strain evidence="2 3">NBC 01752</strain>
    </source>
</reference>
<dbReference type="Proteomes" id="UP001340816">
    <property type="component" value="Chromosome"/>
</dbReference>
<dbReference type="SUPFAM" id="SSF51735">
    <property type="entry name" value="NAD(P)-binding Rossmann-fold domains"/>
    <property type="match status" value="1"/>
</dbReference>
<evidence type="ECO:0000259" key="1">
    <source>
        <dbReference type="Pfam" id="PF01370"/>
    </source>
</evidence>
<evidence type="ECO:0000313" key="2">
    <source>
        <dbReference type="EMBL" id="WSD14299.1"/>
    </source>
</evidence>
<proteinExistence type="predicted"/>
<dbReference type="PANTHER" id="PTHR43245:SF13">
    <property type="entry name" value="UDP-D-APIOSE_UDP-D-XYLOSE SYNTHASE 2"/>
    <property type="match status" value="1"/>
</dbReference>
<dbReference type="Pfam" id="PF01370">
    <property type="entry name" value="Epimerase"/>
    <property type="match status" value="1"/>
</dbReference>
<gene>
    <name evidence="2" type="ORF">OHB35_14190</name>
</gene>
<organism evidence="2 3">
    <name type="scientific">Streptomyces phaeochromogenes</name>
    <dbReference type="NCBI Taxonomy" id="1923"/>
    <lineage>
        <taxon>Bacteria</taxon>
        <taxon>Bacillati</taxon>
        <taxon>Actinomycetota</taxon>
        <taxon>Actinomycetes</taxon>
        <taxon>Kitasatosporales</taxon>
        <taxon>Streptomycetaceae</taxon>
        <taxon>Streptomyces</taxon>
        <taxon>Streptomyces phaeochromogenes group</taxon>
    </lineage>
</organism>
<dbReference type="InterPro" id="IPR050177">
    <property type="entry name" value="Lipid_A_modif_metabolic_enz"/>
</dbReference>
<sequence>MSERPSSLVTETPRRAVVSGVAGFIGSHLAQALLESGTTVVGVDRRNPATDQTAGTNLASLHGFPKYMHITADLLTCAIDPVLFDADVIFHLAGVPGVRPSWGPQFNDYVGSNILATQRLIEAATRLMVPQLVVASSSSIYGSTSGGPSGENDVPRPASPYAVTKLAEEQLCLAHAARGDRPISVVALRYFSVYGPRQRSDMFAHRALKAALTGQPLRLYGDGHQRRDFTYIDDAVAATAAAAAAPNAQGIINVGGGSNVSLLEVINIAESLVGRDIQIHTDKALGGDVPVTRADPRRANELLGWCPAVDLHDGLRAQMRTMTQSAYDNAAA</sequence>
<feature type="domain" description="NAD-dependent epimerase/dehydratase" evidence="1">
    <location>
        <begin position="17"/>
        <end position="255"/>
    </location>
</feature>
<dbReference type="InterPro" id="IPR036291">
    <property type="entry name" value="NAD(P)-bd_dom_sf"/>
</dbReference>
<protein>
    <submittedName>
        <fullName evidence="2">NAD-dependent epimerase/dehydratase family protein</fullName>
    </submittedName>
</protein>
<dbReference type="EMBL" id="CP109135">
    <property type="protein sequence ID" value="WSD14299.1"/>
    <property type="molecule type" value="Genomic_DNA"/>
</dbReference>